<dbReference type="GO" id="GO:0005886">
    <property type="term" value="C:plasma membrane"/>
    <property type="evidence" value="ECO:0007669"/>
    <property type="project" value="UniProtKB-SubCell"/>
</dbReference>
<dbReference type="EMBL" id="JACHHQ010000003">
    <property type="protein sequence ID" value="MBB5199729.1"/>
    <property type="molecule type" value="Genomic_DNA"/>
</dbReference>
<evidence type="ECO:0000256" key="1">
    <source>
        <dbReference type="ARBA" id="ARBA00004377"/>
    </source>
</evidence>
<evidence type="ECO:0000256" key="8">
    <source>
        <dbReference type="SAM" id="Phobius"/>
    </source>
</evidence>
<proteinExistence type="inferred from homology"/>
<reference evidence="11 12" key="1">
    <citation type="submission" date="2020-08" db="EMBL/GenBank/DDBJ databases">
        <title>Genomic Encyclopedia of Type Strains, Phase IV (KMG-IV): sequencing the most valuable type-strain genomes for metagenomic binning, comparative biology and taxonomic classification.</title>
        <authorList>
            <person name="Goeker M."/>
        </authorList>
    </citation>
    <scope>NUCLEOTIDE SEQUENCE [LARGE SCALE GENOMIC DNA]</scope>
    <source>
        <strain evidence="11 12">DSM 23240</strain>
    </source>
</reference>
<comment type="caution">
    <text evidence="11">The sequence shown here is derived from an EMBL/GenBank/DDBJ whole genome shotgun (WGS) entry which is preliminary data.</text>
</comment>
<evidence type="ECO:0000313" key="11">
    <source>
        <dbReference type="EMBL" id="MBB5199729.1"/>
    </source>
</evidence>
<dbReference type="InterPro" id="IPR010279">
    <property type="entry name" value="YqjD/ElaB"/>
</dbReference>
<evidence type="ECO:0000256" key="5">
    <source>
        <dbReference type="ARBA" id="ARBA00022692"/>
    </source>
</evidence>
<keyword evidence="3" id="KW-1003">Cell membrane</keyword>
<evidence type="ECO:0000256" key="3">
    <source>
        <dbReference type="ARBA" id="ARBA00022475"/>
    </source>
</evidence>
<keyword evidence="12" id="KW-1185">Reference proteome</keyword>
<feature type="domain" description="DUF883" evidence="9">
    <location>
        <begin position="11"/>
        <end position="58"/>
    </location>
</feature>
<sequence>MMQKSSFKTTRGDIRTLVKDAQDLFHEATINTGEKADALRVKGLELLDAAVTKAQDVQTAAFATGKEIAASTDNYVHENPWGAVAVSATLGLLLGMIISRK</sequence>
<dbReference type="InterPro" id="IPR043605">
    <property type="entry name" value="DUF883_C"/>
</dbReference>
<evidence type="ECO:0000256" key="6">
    <source>
        <dbReference type="ARBA" id="ARBA00022989"/>
    </source>
</evidence>
<evidence type="ECO:0000256" key="7">
    <source>
        <dbReference type="ARBA" id="ARBA00023136"/>
    </source>
</evidence>
<feature type="domain" description="DUF883" evidence="10">
    <location>
        <begin position="72"/>
        <end position="101"/>
    </location>
</feature>
<keyword evidence="4" id="KW-0997">Cell inner membrane</keyword>
<dbReference type="Pfam" id="PF19029">
    <property type="entry name" value="DUF883_C"/>
    <property type="match status" value="1"/>
</dbReference>
<dbReference type="GO" id="GO:0043022">
    <property type="term" value="F:ribosome binding"/>
    <property type="evidence" value="ECO:0007669"/>
    <property type="project" value="InterPro"/>
</dbReference>
<comment type="subcellular location">
    <subcellularLocation>
        <location evidence="1">Cell inner membrane</location>
        <topology evidence="1">Single-pass membrane protein</topology>
    </subcellularLocation>
</comment>
<dbReference type="InterPro" id="IPR043604">
    <property type="entry name" value="DUF883_N"/>
</dbReference>
<accession>A0A840RTE1</accession>
<dbReference type="Pfam" id="PF05957">
    <property type="entry name" value="DUF883"/>
    <property type="match status" value="1"/>
</dbReference>
<comment type="similarity">
    <text evidence="2">Belongs to the ElaB/YgaM/YqjD family.</text>
</comment>
<dbReference type="Proteomes" id="UP000571084">
    <property type="component" value="Unassembled WGS sequence"/>
</dbReference>
<evidence type="ECO:0000259" key="10">
    <source>
        <dbReference type="Pfam" id="PF19029"/>
    </source>
</evidence>
<feature type="transmembrane region" description="Helical" evidence="8">
    <location>
        <begin position="81"/>
        <end position="99"/>
    </location>
</feature>
<evidence type="ECO:0000259" key="9">
    <source>
        <dbReference type="Pfam" id="PF05957"/>
    </source>
</evidence>
<evidence type="ECO:0000313" key="12">
    <source>
        <dbReference type="Proteomes" id="UP000571084"/>
    </source>
</evidence>
<keyword evidence="7 8" id="KW-0472">Membrane</keyword>
<organism evidence="11 12">
    <name type="scientific">Glaciimonas immobilis</name>
    <dbReference type="NCBI Taxonomy" id="728004"/>
    <lineage>
        <taxon>Bacteria</taxon>
        <taxon>Pseudomonadati</taxon>
        <taxon>Pseudomonadota</taxon>
        <taxon>Betaproteobacteria</taxon>
        <taxon>Burkholderiales</taxon>
        <taxon>Oxalobacteraceae</taxon>
        <taxon>Glaciimonas</taxon>
    </lineage>
</organism>
<dbReference type="PANTHER" id="PTHR35893:SF3">
    <property type="entry name" value="INNER MEMBRANE PROTEIN"/>
    <property type="match status" value="1"/>
</dbReference>
<protein>
    <submittedName>
        <fullName evidence="11">ElaB/YqjD/DUF883 family membrane-anchored ribosome-binding protein</fullName>
    </submittedName>
</protein>
<evidence type="ECO:0000256" key="2">
    <source>
        <dbReference type="ARBA" id="ARBA00010423"/>
    </source>
</evidence>
<dbReference type="AlphaFoldDB" id="A0A840RTE1"/>
<gene>
    <name evidence="11" type="ORF">HNR39_001561</name>
</gene>
<keyword evidence="6 8" id="KW-1133">Transmembrane helix</keyword>
<name>A0A840RTE1_9BURK</name>
<dbReference type="PANTHER" id="PTHR35893">
    <property type="entry name" value="INNER MEMBRANE PROTEIN-RELATED"/>
    <property type="match status" value="1"/>
</dbReference>
<evidence type="ECO:0000256" key="4">
    <source>
        <dbReference type="ARBA" id="ARBA00022519"/>
    </source>
</evidence>
<keyword evidence="5 8" id="KW-0812">Transmembrane</keyword>